<name>A0A919V8S5_9ACTN</name>
<reference evidence="1" key="1">
    <citation type="submission" date="2021-01" db="EMBL/GenBank/DDBJ databases">
        <title>Whole genome shotgun sequence of Sinosporangium siamense NBRC 109515.</title>
        <authorList>
            <person name="Komaki H."/>
            <person name="Tamura T."/>
        </authorList>
    </citation>
    <scope>NUCLEOTIDE SEQUENCE</scope>
    <source>
        <strain evidence="1">NBRC 109515</strain>
    </source>
</reference>
<organism evidence="1 2">
    <name type="scientific">Sinosporangium siamense</name>
    <dbReference type="NCBI Taxonomy" id="1367973"/>
    <lineage>
        <taxon>Bacteria</taxon>
        <taxon>Bacillati</taxon>
        <taxon>Actinomycetota</taxon>
        <taxon>Actinomycetes</taxon>
        <taxon>Streptosporangiales</taxon>
        <taxon>Streptosporangiaceae</taxon>
        <taxon>Sinosporangium</taxon>
    </lineage>
</organism>
<evidence type="ECO:0000313" key="2">
    <source>
        <dbReference type="Proteomes" id="UP000606172"/>
    </source>
</evidence>
<dbReference type="AlphaFoldDB" id="A0A919V8S5"/>
<gene>
    <name evidence="1" type="ORF">Ssi02_66660</name>
</gene>
<dbReference type="Proteomes" id="UP000606172">
    <property type="component" value="Unassembled WGS sequence"/>
</dbReference>
<protein>
    <submittedName>
        <fullName evidence="1">Uncharacterized protein</fullName>
    </submittedName>
</protein>
<proteinExistence type="predicted"/>
<accession>A0A919V8S5</accession>
<sequence length="50" mass="5524">MPVGRDAARLRTAAARASGPGAPFSCTYYFTDIREMVRMWGGDSKKRSID</sequence>
<keyword evidence="2" id="KW-1185">Reference proteome</keyword>
<evidence type="ECO:0000313" key="1">
    <source>
        <dbReference type="EMBL" id="GII96435.1"/>
    </source>
</evidence>
<dbReference type="EMBL" id="BOOW01000044">
    <property type="protein sequence ID" value="GII96435.1"/>
    <property type="molecule type" value="Genomic_DNA"/>
</dbReference>
<comment type="caution">
    <text evidence="1">The sequence shown here is derived from an EMBL/GenBank/DDBJ whole genome shotgun (WGS) entry which is preliminary data.</text>
</comment>